<dbReference type="Pfam" id="PF00149">
    <property type="entry name" value="Metallophos"/>
    <property type="match status" value="1"/>
</dbReference>
<evidence type="ECO:0000259" key="1">
    <source>
        <dbReference type="Pfam" id="PF00149"/>
    </source>
</evidence>
<dbReference type="SUPFAM" id="SSF56300">
    <property type="entry name" value="Metallo-dependent phosphatases"/>
    <property type="match status" value="1"/>
</dbReference>
<dbReference type="InterPro" id="IPR006186">
    <property type="entry name" value="Ser/Thr-sp_prot-phosphatase"/>
</dbReference>
<accession>A0A422N8E0</accession>
<reference evidence="2 3" key="1">
    <citation type="journal article" date="2018" name="BMC Genomics">
        <title>Genomic comparison of Trypanosoma conorhini and Trypanosoma rangeli to Trypanosoma cruzi strains of high and low virulence.</title>
        <authorList>
            <person name="Bradwell K.R."/>
            <person name="Koparde V.N."/>
            <person name="Matveyev A.V."/>
            <person name="Serrano M.G."/>
            <person name="Alves J.M."/>
            <person name="Parikh H."/>
            <person name="Huang B."/>
            <person name="Lee V."/>
            <person name="Espinosa-Alvarez O."/>
            <person name="Ortiz P.A."/>
            <person name="Costa-Martins A.G."/>
            <person name="Teixeira M.M."/>
            <person name="Buck G.A."/>
        </authorList>
    </citation>
    <scope>NUCLEOTIDE SEQUENCE [LARGE SCALE GENOMIC DNA]</scope>
    <source>
        <strain evidence="2 3">AM80</strain>
    </source>
</reference>
<keyword evidence="3" id="KW-1185">Reference proteome</keyword>
<dbReference type="InterPro" id="IPR043360">
    <property type="entry name" value="PP2B"/>
</dbReference>
<sequence length="107" mass="11563">MLRGSHECRHLACNFTLRDECGRKYGETVYETFQQPFDQLPLTALVAESFLCVHGGSLPHITTLSDIGNVARAREPLLLGSMCGLLVGEPHGGRDGADVSRGLVPAQ</sequence>
<evidence type="ECO:0000313" key="2">
    <source>
        <dbReference type="EMBL" id="RNF01711.1"/>
    </source>
</evidence>
<dbReference type="EMBL" id="MKGL01000262">
    <property type="protein sequence ID" value="RNF01711.1"/>
    <property type="molecule type" value="Genomic_DNA"/>
</dbReference>
<dbReference type="AlphaFoldDB" id="A0A422N8E0"/>
<name>A0A422N8E0_TRYRA</name>
<organism evidence="2 3">
    <name type="scientific">Trypanosoma rangeli</name>
    <dbReference type="NCBI Taxonomy" id="5698"/>
    <lineage>
        <taxon>Eukaryota</taxon>
        <taxon>Discoba</taxon>
        <taxon>Euglenozoa</taxon>
        <taxon>Kinetoplastea</taxon>
        <taxon>Metakinetoplastina</taxon>
        <taxon>Trypanosomatida</taxon>
        <taxon>Trypanosomatidae</taxon>
        <taxon>Trypanosoma</taxon>
        <taxon>Herpetosoma</taxon>
    </lineage>
</organism>
<dbReference type="Gene3D" id="3.60.21.10">
    <property type="match status" value="1"/>
</dbReference>
<dbReference type="InterPro" id="IPR004843">
    <property type="entry name" value="Calcineurin-like_PHP"/>
</dbReference>
<gene>
    <name evidence="2" type="ORF">TraAM80_06895</name>
</gene>
<dbReference type="PRINTS" id="PR00114">
    <property type="entry name" value="STPHPHTASE"/>
</dbReference>
<feature type="domain" description="Calcineurin-like phosphoesterase" evidence="1">
    <location>
        <begin position="1"/>
        <end position="79"/>
    </location>
</feature>
<dbReference type="GO" id="GO:0097720">
    <property type="term" value="P:calcineurin-mediated signaling"/>
    <property type="evidence" value="ECO:0007669"/>
    <property type="project" value="InterPro"/>
</dbReference>
<comment type="caution">
    <text evidence="2">The sequence shown here is derived from an EMBL/GenBank/DDBJ whole genome shotgun (WGS) entry which is preliminary data.</text>
</comment>
<dbReference type="OMA" id="HECENIK"/>
<dbReference type="GO" id="GO:0033192">
    <property type="term" value="F:calmodulin-dependent protein phosphatase activity"/>
    <property type="evidence" value="ECO:0007669"/>
    <property type="project" value="InterPro"/>
</dbReference>
<dbReference type="GeneID" id="40330828"/>
<proteinExistence type="predicted"/>
<dbReference type="InterPro" id="IPR029052">
    <property type="entry name" value="Metallo-depent_PP-like"/>
</dbReference>
<evidence type="ECO:0000313" key="3">
    <source>
        <dbReference type="Proteomes" id="UP000283634"/>
    </source>
</evidence>
<dbReference type="RefSeq" id="XP_029236492.1">
    <property type="nucleotide sequence ID" value="XM_029383717.1"/>
</dbReference>
<protein>
    <submittedName>
        <fullName evidence="2">Serine/threonine protein phosphatase 2B catalytic subunit</fullName>
    </submittedName>
</protein>
<dbReference type="Proteomes" id="UP000283634">
    <property type="component" value="Unassembled WGS sequence"/>
</dbReference>
<dbReference type="PANTHER" id="PTHR45673">
    <property type="entry name" value="SERINE/THREONINE-PROTEIN PHOSPHATASE 2B CATALYTIC SUBUNIT 1-RELATED"/>
    <property type="match status" value="1"/>
</dbReference>